<reference evidence="1" key="2">
    <citation type="journal article" date="2015" name="Fish Shellfish Immunol.">
        <title>Early steps in the European eel (Anguilla anguilla)-Vibrio vulnificus interaction in the gills: Role of the RtxA13 toxin.</title>
        <authorList>
            <person name="Callol A."/>
            <person name="Pajuelo D."/>
            <person name="Ebbesson L."/>
            <person name="Teles M."/>
            <person name="MacKenzie S."/>
            <person name="Amaro C."/>
        </authorList>
    </citation>
    <scope>NUCLEOTIDE SEQUENCE</scope>
</reference>
<dbReference type="AlphaFoldDB" id="A0A0E9TEE0"/>
<sequence>MRMRNSGLDPGCWRYHCRFLGLTAE</sequence>
<proteinExistence type="predicted"/>
<protein>
    <submittedName>
        <fullName evidence="1">Uncharacterized protein</fullName>
    </submittedName>
</protein>
<accession>A0A0E9TEE0</accession>
<evidence type="ECO:0000313" key="1">
    <source>
        <dbReference type="EMBL" id="JAH52054.1"/>
    </source>
</evidence>
<organism evidence="1">
    <name type="scientific">Anguilla anguilla</name>
    <name type="common">European freshwater eel</name>
    <name type="synonym">Muraena anguilla</name>
    <dbReference type="NCBI Taxonomy" id="7936"/>
    <lineage>
        <taxon>Eukaryota</taxon>
        <taxon>Metazoa</taxon>
        <taxon>Chordata</taxon>
        <taxon>Craniata</taxon>
        <taxon>Vertebrata</taxon>
        <taxon>Euteleostomi</taxon>
        <taxon>Actinopterygii</taxon>
        <taxon>Neopterygii</taxon>
        <taxon>Teleostei</taxon>
        <taxon>Anguilliformes</taxon>
        <taxon>Anguillidae</taxon>
        <taxon>Anguilla</taxon>
    </lineage>
</organism>
<reference evidence="1" key="1">
    <citation type="submission" date="2014-11" db="EMBL/GenBank/DDBJ databases">
        <authorList>
            <person name="Amaro Gonzalez C."/>
        </authorList>
    </citation>
    <scope>NUCLEOTIDE SEQUENCE</scope>
</reference>
<dbReference type="EMBL" id="GBXM01056523">
    <property type="protein sequence ID" value="JAH52054.1"/>
    <property type="molecule type" value="Transcribed_RNA"/>
</dbReference>
<name>A0A0E9TEE0_ANGAN</name>